<feature type="binding site" evidence="5">
    <location>
        <position position="254"/>
    </location>
    <ligand>
        <name>a divalent metal cation</name>
        <dbReference type="ChEBI" id="CHEBI:60240"/>
        <label>1</label>
    </ligand>
</feature>
<accession>A0A6N6NM59</accession>
<protein>
    <recommendedName>
        <fullName evidence="3">GTP cyclohydrolase 1 type 2 homolog</fullName>
    </recommendedName>
</protein>
<dbReference type="EMBL" id="WAJR01000007">
    <property type="protein sequence ID" value="KAB1641040.1"/>
    <property type="molecule type" value="Genomic_DNA"/>
</dbReference>
<evidence type="ECO:0000313" key="7">
    <source>
        <dbReference type="EMBL" id="KAB1641040.1"/>
    </source>
</evidence>
<dbReference type="AlphaFoldDB" id="A0A6N6NM59"/>
<sequence>MASAKPETGLSKRASGPLSKKERTLSVGALEAALFRAFPKEDVEDWDRAGLTVGDPSRQVTCVAVALDPTVAAIHEAASRGANVLVTHHPAFLDPPSEFKPGPSSAVSPGAVVWAAIESGVAVMSFHTGLDASPLAARMLPNMLSLDWSGRVLVPCPSGPDRGYGQLCSVRKGDAPMTLEKLAARCTSVFAQVPRVWGDFDREIKSVATYTGSCGSIVAACLREHADCLICGEVKYHAALDASAAGLAIIDMGHDTTELPFTGVLADAVAAAGVSVDCIEVIDQSGNWSHPESTRL</sequence>
<dbReference type="PANTHER" id="PTHR13799">
    <property type="entry name" value="NGG1 INTERACTING FACTOR 3"/>
    <property type="match status" value="1"/>
</dbReference>
<evidence type="ECO:0000256" key="3">
    <source>
        <dbReference type="ARBA" id="ARBA00022112"/>
    </source>
</evidence>
<feature type="binding site" evidence="5">
    <location>
        <position position="131"/>
    </location>
    <ligand>
        <name>a divalent metal cation</name>
        <dbReference type="ChEBI" id="CHEBI:60240"/>
        <label>1</label>
    </ligand>
</feature>
<keyword evidence="4 5" id="KW-0479">Metal-binding</keyword>
<dbReference type="GO" id="GO:0046872">
    <property type="term" value="F:metal ion binding"/>
    <property type="evidence" value="ECO:0007669"/>
    <property type="project" value="UniProtKB-KW"/>
</dbReference>
<dbReference type="RefSeq" id="WP_158049202.1">
    <property type="nucleotide sequence ID" value="NZ_WAJR01000007.1"/>
</dbReference>
<dbReference type="GO" id="GO:0005737">
    <property type="term" value="C:cytoplasm"/>
    <property type="evidence" value="ECO:0007669"/>
    <property type="project" value="TreeGrafter"/>
</dbReference>
<evidence type="ECO:0000256" key="1">
    <source>
        <dbReference type="ARBA" id="ARBA00006964"/>
    </source>
</evidence>
<dbReference type="OrthoDB" id="9795763at2"/>
<comment type="caution">
    <text evidence="7">The sequence shown here is derived from an EMBL/GenBank/DDBJ whole genome shotgun (WGS) entry which is preliminary data.</text>
</comment>
<feature type="binding site" evidence="5">
    <location>
        <position position="88"/>
    </location>
    <ligand>
        <name>a divalent metal cation</name>
        <dbReference type="ChEBI" id="CHEBI:60240"/>
        <label>1</label>
    </ligand>
</feature>
<dbReference type="Pfam" id="PF01784">
    <property type="entry name" value="DUF34_NIF3"/>
    <property type="match status" value="1"/>
</dbReference>
<evidence type="ECO:0000256" key="4">
    <source>
        <dbReference type="ARBA" id="ARBA00022723"/>
    </source>
</evidence>
<comment type="similarity">
    <text evidence="1">Belongs to the GTP cyclohydrolase I type 2/NIF3 family.</text>
</comment>
<dbReference type="Proteomes" id="UP000468668">
    <property type="component" value="Unassembled WGS sequence"/>
</dbReference>
<evidence type="ECO:0000313" key="8">
    <source>
        <dbReference type="Proteomes" id="UP000468668"/>
    </source>
</evidence>
<feature type="region of interest" description="Disordered" evidence="6">
    <location>
        <begin position="1"/>
        <end position="22"/>
    </location>
</feature>
<organism evidence="7 8">
    <name type="scientific">Ellagibacter isourolithinifaciens</name>
    <dbReference type="NCBI Taxonomy" id="2137581"/>
    <lineage>
        <taxon>Bacteria</taxon>
        <taxon>Bacillati</taxon>
        <taxon>Actinomycetota</taxon>
        <taxon>Coriobacteriia</taxon>
        <taxon>Eggerthellales</taxon>
        <taxon>Eggerthellaceae</taxon>
        <taxon>Ellagibacter</taxon>
    </lineage>
</organism>
<dbReference type="FunFam" id="3.40.1390.30:FF:000001">
    <property type="entry name" value="GTP cyclohydrolase 1 type 2"/>
    <property type="match status" value="1"/>
</dbReference>
<proteinExistence type="inferred from homology"/>
<dbReference type="GeneID" id="98657601"/>
<evidence type="ECO:0000256" key="2">
    <source>
        <dbReference type="ARBA" id="ARBA00011643"/>
    </source>
</evidence>
<feature type="binding site" evidence="5">
    <location>
        <position position="258"/>
    </location>
    <ligand>
        <name>a divalent metal cation</name>
        <dbReference type="ChEBI" id="CHEBI:60240"/>
        <label>1</label>
    </ligand>
</feature>
<keyword evidence="8" id="KW-1185">Reference proteome</keyword>
<dbReference type="InterPro" id="IPR036069">
    <property type="entry name" value="DUF34/NIF3_sf"/>
</dbReference>
<evidence type="ECO:0000256" key="6">
    <source>
        <dbReference type="SAM" id="MobiDB-lite"/>
    </source>
</evidence>
<dbReference type="SUPFAM" id="SSF102705">
    <property type="entry name" value="NIF3 (NGG1p interacting factor 3)-like"/>
    <property type="match status" value="1"/>
</dbReference>
<dbReference type="InterPro" id="IPR002678">
    <property type="entry name" value="DUF34/NIF3"/>
</dbReference>
<dbReference type="Gene3D" id="3.40.1390.30">
    <property type="entry name" value="NIF3 (NGG1p interacting factor 3)-like"/>
    <property type="match status" value="2"/>
</dbReference>
<dbReference type="PANTHER" id="PTHR13799:SF14">
    <property type="entry name" value="GTP CYCLOHYDROLASE 1 TYPE 2 HOMOLOG"/>
    <property type="match status" value="1"/>
</dbReference>
<reference evidence="7 8" key="1">
    <citation type="submission" date="2019-09" db="EMBL/GenBank/DDBJ databases">
        <title>Whole genome shotgun sequencing (WGS) of Ellagibacter isourolithinifaciens DSM 104140(T) and Adlercreutzia muris DSM 29508(T).</title>
        <authorList>
            <person name="Stoll D.A."/>
            <person name="Danylec N."/>
            <person name="Huch M."/>
        </authorList>
    </citation>
    <scope>NUCLEOTIDE SEQUENCE [LARGE SCALE GENOMIC DNA]</scope>
    <source>
        <strain evidence="7 8">DSM 104140</strain>
    </source>
</reference>
<feature type="binding site" evidence="5">
    <location>
        <position position="89"/>
    </location>
    <ligand>
        <name>a divalent metal cation</name>
        <dbReference type="ChEBI" id="CHEBI:60240"/>
        <label>1</label>
    </ligand>
</feature>
<gene>
    <name evidence="7" type="ORF">F8C90_04175</name>
</gene>
<name>A0A6N6NM59_9ACTN</name>
<comment type="subunit">
    <text evidence="2">Homohexamer.</text>
</comment>
<evidence type="ECO:0000256" key="5">
    <source>
        <dbReference type="PIRSR" id="PIRSR602678-1"/>
    </source>
</evidence>